<dbReference type="EMBL" id="FZOS01000004">
    <property type="protein sequence ID" value="SNS31301.1"/>
    <property type="molecule type" value="Genomic_DNA"/>
</dbReference>
<reference evidence="11" key="1">
    <citation type="submission" date="2017-06" db="EMBL/GenBank/DDBJ databases">
        <authorList>
            <person name="Varghese N."/>
            <person name="Submissions S."/>
        </authorList>
    </citation>
    <scope>NUCLEOTIDE SEQUENCE [LARGE SCALE GENOMIC DNA]</scope>
    <source>
        <strain evidence="11">LNB2</strain>
    </source>
</reference>
<comment type="catalytic activity">
    <reaction evidence="7 8">
        <text>L-2,4-diaminobutanoate + acetyl-CoA = (2S)-4-acetamido-2-aminobutanoate + CoA + H(+)</text>
        <dbReference type="Rhea" id="RHEA:16901"/>
        <dbReference type="ChEBI" id="CHEBI:15378"/>
        <dbReference type="ChEBI" id="CHEBI:57287"/>
        <dbReference type="ChEBI" id="CHEBI:57288"/>
        <dbReference type="ChEBI" id="CHEBI:58761"/>
        <dbReference type="ChEBI" id="CHEBI:58929"/>
        <dbReference type="EC" id="2.3.1.178"/>
    </reaction>
</comment>
<dbReference type="UniPathway" id="UPA00067">
    <property type="reaction ID" value="UER00122"/>
</dbReference>
<dbReference type="Gene3D" id="3.40.630.30">
    <property type="match status" value="1"/>
</dbReference>
<keyword evidence="5 8" id="KW-0808">Transferase</keyword>
<evidence type="ECO:0000313" key="10">
    <source>
        <dbReference type="EMBL" id="SNS31301.1"/>
    </source>
</evidence>
<evidence type="ECO:0000256" key="6">
    <source>
        <dbReference type="ARBA" id="ARBA00023315"/>
    </source>
</evidence>
<evidence type="ECO:0000256" key="1">
    <source>
        <dbReference type="ARBA" id="ARBA00004978"/>
    </source>
</evidence>
<dbReference type="Proteomes" id="UP000198281">
    <property type="component" value="Unassembled WGS sequence"/>
</dbReference>
<proteinExistence type="inferred from homology"/>
<dbReference type="AlphaFoldDB" id="A0A239DHA1"/>
<dbReference type="InterPro" id="IPR012772">
    <property type="entry name" value="Ectoine_EctA"/>
</dbReference>
<dbReference type="GO" id="GO:0033816">
    <property type="term" value="F:diaminobutyrate acetyltransferase activity"/>
    <property type="evidence" value="ECO:0007669"/>
    <property type="project" value="UniProtKB-EC"/>
</dbReference>
<evidence type="ECO:0000259" key="9">
    <source>
        <dbReference type="PROSITE" id="PS51186"/>
    </source>
</evidence>
<dbReference type="InterPro" id="IPR000182">
    <property type="entry name" value="GNAT_dom"/>
</dbReference>
<dbReference type="GO" id="GO:0019491">
    <property type="term" value="P:ectoine biosynthetic process"/>
    <property type="evidence" value="ECO:0007669"/>
    <property type="project" value="UniProtKB-UniPathway"/>
</dbReference>
<evidence type="ECO:0000256" key="8">
    <source>
        <dbReference type="RuleBase" id="RU365045"/>
    </source>
</evidence>
<organism evidence="10 11">
    <name type="scientific">Edaphosphingomonas laterariae</name>
    <dbReference type="NCBI Taxonomy" id="861865"/>
    <lineage>
        <taxon>Bacteria</taxon>
        <taxon>Pseudomonadati</taxon>
        <taxon>Pseudomonadota</taxon>
        <taxon>Alphaproteobacteria</taxon>
        <taxon>Sphingomonadales</taxon>
        <taxon>Rhizorhabdaceae</taxon>
        <taxon>Edaphosphingomonas</taxon>
    </lineage>
</organism>
<evidence type="ECO:0000256" key="7">
    <source>
        <dbReference type="ARBA" id="ARBA00048924"/>
    </source>
</evidence>
<name>A0A239DHA1_9SPHN</name>
<sequence>MQCSDFAESCILAERDGELLGWVSGYRPPSDPANFFVWQVAVAPAARGRKLAQRMIEALVQRPAAAGVTHLTTTITDDNRASWALFNGLARRWRAPMEKSTRFDRDAHFGGAHATEWQARIGPLPF</sequence>
<keyword evidence="11" id="KW-1185">Reference proteome</keyword>
<feature type="domain" description="N-acetyltransferase" evidence="9">
    <location>
        <begin position="1"/>
        <end position="102"/>
    </location>
</feature>
<comment type="pathway">
    <text evidence="1 8">Amine and polyamine biosynthesis; ectoine biosynthesis; L-ectoine from L-aspartate 4-semialdehyde: step 2/3.</text>
</comment>
<protein>
    <recommendedName>
        <fullName evidence="4 8">L-2,4-diaminobutyric acid acetyltransferase</fullName>
        <shortName evidence="8">DABA acetyltransferase</shortName>
        <ecNumber evidence="3 8">2.3.1.178</ecNumber>
    </recommendedName>
</protein>
<dbReference type="NCBIfam" id="TIGR02406">
    <property type="entry name" value="ectoine_EctA"/>
    <property type="match status" value="1"/>
</dbReference>
<dbReference type="SUPFAM" id="SSF55729">
    <property type="entry name" value="Acyl-CoA N-acyltransferases (Nat)"/>
    <property type="match status" value="1"/>
</dbReference>
<evidence type="ECO:0000256" key="4">
    <source>
        <dbReference type="ARBA" id="ARBA00017935"/>
    </source>
</evidence>
<evidence type="ECO:0000313" key="11">
    <source>
        <dbReference type="Proteomes" id="UP000198281"/>
    </source>
</evidence>
<dbReference type="PROSITE" id="PS51186">
    <property type="entry name" value="GNAT"/>
    <property type="match status" value="1"/>
</dbReference>
<evidence type="ECO:0000256" key="2">
    <source>
        <dbReference type="ARBA" id="ARBA00010712"/>
    </source>
</evidence>
<gene>
    <name evidence="8" type="primary">ectA</name>
    <name evidence="10" type="ORF">SAMN06295912_10487</name>
</gene>
<keyword evidence="6 8" id="KW-0012">Acyltransferase</keyword>
<comment type="function">
    <text evidence="8">Catalyzes the acetylation of L-2,4-diaminobutyrate (DABA) to gamma-N-acetyl-alpha,gamma-diaminobutyric acid (ADABA) with acetyl coenzyme A.</text>
</comment>
<dbReference type="EC" id="2.3.1.178" evidence="3 8"/>
<dbReference type="Pfam" id="PF00583">
    <property type="entry name" value="Acetyltransf_1"/>
    <property type="match status" value="1"/>
</dbReference>
<dbReference type="CDD" id="cd04301">
    <property type="entry name" value="NAT_SF"/>
    <property type="match status" value="1"/>
</dbReference>
<evidence type="ECO:0000256" key="3">
    <source>
        <dbReference type="ARBA" id="ARBA00012355"/>
    </source>
</evidence>
<dbReference type="InterPro" id="IPR016181">
    <property type="entry name" value="Acyl_CoA_acyltransferase"/>
</dbReference>
<comment type="similarity">
    <text evidence="2 8">Belongs to the acetyltransferase family. EctA subfamily.</text>
</comment>
<accession>A0A239DHA1</accession>
<evidence type="ECO:0000256" key="5">
    <source>
        <dbReference type="ARBA" id="ARBA00022679"/>
    </source>
</evidence>